<sequence length="392" mass="44604">MGSILGTKNCYGCGVCAASCKKHAIRMIINPDGFYQPEVNENLCINCGVCVDVCSFQTEDIKQNGLFDAEYFAGWSHDKDVRHKCSSGGVGFEIARYLLEKDYVAIVCGYNSSERRAKHFLANTIDELKASVGSKYIQSNTYYAFSQLQSEKKYLVVGTPCQIDSIRRWVKRMKMDDSVILMDFFCHGVPSLLMWDKYLAKVEGKIGRIDNIVWRDKEAGWHDSWVMKVNGCYVSRFSQGDLFYRMFLKNRCLAKPCYDKCKFKGINSAADIRIGDLWGREYAKNEEGVSGVVGLTKKGASLLAEMSKVIHLEASSTEIVCESQMKSCAIRPLSYRYVMRNLRINKPLSEIDRNASFIEMFEEIPSTIKYYAFCLPVKIKDTVKKIIRDTVQ</sequence>
<dbReference type="EMBL" id="SLTX01000001">
    <property type="protein sequence ID" value="TDB07314.1"/>
    <property type="molecule type" value="Genomic_DNA"/>
</dbReference>
<reference evidence="4 5" key="1">
    <citation type="journal article" date="2019" name="Nat. Microbiol.">
        <title>Genomic variation and strain-specific functional adaptation in the human gut microbiome during early life.</title>
        <authorList>
            <person name="Vatanen T."/>
            <person name="Plichta D.R."/>
            <person name="Somani J."/>
            <person name="Munch P.C."/>
            <person name="Arthur T.D."/>
            <person name="Hall A.B."/>
            <person name="Rudolf S."/>
            <person name="Oakeley E.J."/>
            <person name="Ke X."/>
            <person name="Young R.A."/>
            <person name="Haiser H.J."/>
            <person name="Kolde R."/>
            <person name="Yassour M."/>
            <person name="Luopajarvi K."/>
            <person name="Siljander H."/>
            <person name="Virtanen S.M."/>
            <person name="Ilonen J."/>
            <person name="Uibo R."/>
            <person name="Tillmann V."/>
            <person name="Mokurov S."/>
            <person name="Dorshakova N."/>
            <person name="Porter J.A."/>
            <person name="McHardy A.C."/>
            <person name="Lahdesmaki H."/>
            <person name="Vlamakis H."/>
            <person name="Huttenhower C."/>
            <person name="Knip M."/>
            <person name="Xavier R.J."/>
        </authorList>
    </citation>
    <scope>NUCLEOTIDE SEQUENCE [LARGE SCALE GENOMIC DNA]</scope>
    <source>
        <strain evidence="2 4">RJX1047</strain>
        <strain evidence="3 5">RJX1052</strain>
    </source>
</reference>
<dbReference type="RefSeq" id="WP_008652427.1">
    <property type="nucleotide sequence ID" value="NZ_CAXSRD010000002.1"/>
</dbReference>
<proteinExistence type="predicted"/>
<dbReference type="InterPro" id="IPR007516">
    <property type="entry name" value="Co_F420_Hydgase/DH_bsu_N"/>
</dbReference>
<dbReference type="Pfam" id="PF12838">
    <property type="entry name" value="Fer4_7"/>
    <property type="match status" value="1"/>
</dbReference>
<evidence type="ECO:0000259" key="1">
    <source>
        <dbReference type="PROSITE" id="PS51379"/>
    </source>
</evidence>
<evidence type="ECO:0000313" key="5">
    <source>
        <dbReference type="Proteomes" id="UP000294834"/>
    </source>
</evidence>
<dbReference type="KEGG" id="bdh:GV66_14540"/>
<dbReference type="Gene3D" id="3.30.70.20">
    <property type="match status" value="1"/>
</dbReference>
<comment type="caution">
    <text evidence="2">The sequence shown here is derived from an EMBL/GenBank/DDBJ whole genome shotgun (WGS) entry which is preliminary data.</text>
</comment>
<dbReference type="InterPro" id="IPR052977">
    <property type="entry name" value="Polyferredoxin-like_ET"/>
</dbReference>
<dbReference type="SUPFAM" id="SSF54862">
    <property type="entry name" value="4Fe-4S ferredoxins"/>
    <property type="match status" value="1"/>
</dbReference>
<organism evidence="2 4">
    <name type="scientific">Phocaeicola dorei</name>
    <dbReference type="NCBI Taxonomy" id="357276"/>
    <lineage>
        <taxon>Bacteria</taxon>
        <taxon>Pseudomonadati</taxon>
        <taxon>Bacteroidota</taxon>
        <taxon>Bacteroidia</taxon>
        <taxon>Bacteroidales</taxon>
        <taxon>Bacteroidaceae</taxon>
        <taxon>Phocaeicola</taxon>
    </lineage>
</organism>
<dbReference type="AlphaFoldDB" id="A0A4R4HQH8"/>
<dbReference type="Proteomes" id="UP000294834">
    <property type="component" value="Unassembled WGS sequence"/>
</dbReference>
<name>A0A4R4HQH8_9BACT</name>
<dbReference type="PANTHER" id="PTHR43193:SF2">
    <property type="entry name" value="POLYFERREDOXIN PROTEIN FWDF"/>
    <property type="match status" value="1"/>
</dbReference>
<dbReference type="PROSITE" id="PS51379">
    <property type="entry name" value="4FE4S_FER_2"/>
    <property type="match status" value="2"/>
</dbReference>
<dbReference type="Pfam" id="PF04422">
    <property type="entry name" value="FrhB_FdhB_N"/>
    <property type="match status" value="1"/>
</dbReference>
<dbReference type="Pfam" id="PF04432">
    <property type="entry name" value="FrhB_FdhB_C"/>
    <property type="match status" value="1"/>
</dbReference>
<dbReference type="Proteomes" id="UP000294527">
    <property type="component" value="Unassembled WGS sequence"/>
</dbReference>
<dbReference type="EMBL" id="SLTU01000001">
    <property type="protein sequence ID" value="TDA76352.1"/>
    <property type="molecule type" value="Genomic_DNA"/>
</dbReference>
<evidence type="ECO:0000313" key="2">
    <source>
        <dbReference type="EMBL" id="TDA76352.1"/>
    </source>
</evidence>
<feature type="domain" description="4Fe-4S ferredoxin-type" evidence="1">
    <location>
        <begin position="35"/>
        <end position="64"/>
    </location>
</feature>
<feature type="domain" description="4Fe-4S ferredoxin-type" evidence="1">
    <location>
        <begin position="1"/>
        <end position="30"/>
    </location>
</feature>
<dbReference type="PANTHER" id="PTHR43193">
    <property type="match status" value="1"/>
</dbReference>
<accession>A0A4R4HQH8</accession>
<dbReference type="InterPro" id="IPR007525">
    <property type="entry name" value="FrhB_FdhB_C"/>
</dbReference>
<dbReference type="InterPro" id="IPR017896">
    <property type="entry name" value="4Fe4S_Fe-S-bd"/>
</dbReference>
<evidence type="ECO:0000313" key="4">
    <source>
        <dbReference type="Proteomes" id="UP000294527"/>
    </source>
</evidence>
<gene>
    <name evidence="2" type="ORF">E1I98_08270</name>
    <name evidence="3" type="ORF">E1J06_07770</name>
</gene>
<evidence type="ECO:0000313" key="3">
    <source>
        <dbReference type="EMBL" id="TDB07314.1"/>
    </source>
</evidence>
<protein>
    <submittedName>
        <fullName evidence="2">4Fe-4S dicluster domain-containing protein</fullName>
    </submittedName>
</protein>